<organism evidence="2 3">
    <name type="scientific">Haloarcula onubensis</name>
    <dbReference type="NCBI Taxonomy" id="2950539"/>
    <lineage>
        <taxon>Archaea</taxon>
        <taxon>Methanobacteriati</taxon>
        <taxon>Methanobacteriota</taxon>
        <taxon>Stenosarchaea group</taxon>
        <taxon>Halobacteria</taxon>
        <taxon>Halobacteriales</taxon>
        <taxon>Haloarculaceae</taxon>
        <taxon>Haloarcula</taxon>
    </lineage>
</organism>
<reference evidence="2 3" key="1">
    <citation type="submission" date="2022-06" db="EMBL/GenBank/DDBJ databases">
        <title>Halomicroarcula sp. a new haloarchaeum isolate from saline soil.</title>
        <authorList>
            <person name="Strakova D."/>
            <person name="Galisteo C."/>
            <person name="Sanchez-Porro C."/>
            <person name="Ventosa A."/>
        </authorList>
    </citation>
    <scope>NUCLEOTIDE SEQUENCE [LARGE SCALE GENOMIC DNA]</scope>
    <source>
        <strain evidence="2 3">S3CR25-11</strain>
    </source>
</reference>
<evidence type="ECO:0000313" key="2">
    <source>
        <dbReference type="EMBL" id="MDS0280903.1"/>
    </source>
</evidence>
<keyword evidence="1" id="KW-0472">Membrane</keyword>
<proteinExistence type="predicted"/>
<feature type="transmembrane region" description="Helical" evidence="1">
    <location>
        <begin position="12"/>
        <end position="36"/>
    </location>
</feature>
<keyword evidence="1" id="KW-0812">Transmembrane</keyword>
<evidence type="ECO:0008006" key="4">
    <source>
        <dbReference type="Google" id="ProtNLM"/>
    </source>
</evidence>
<dbReference type="Proteomes" id="UP001268864">
    <property type="component" value="Unassembled WGS sequence"/>
</dbReference>
<evidence type="ECO:0000313" key="3">
    <source>
        <dbReference type="Proteomes" id="UP001268864"/>
    </source>
</evidence>
<keyword evidence="1" id="KW-1133">Transmembrane helix</keyword>
<keyword evidence="3" id="KW-1185">Reference proteome</keyword>
<evidence type="ECO:0000256" key="1">
    <source>
        <dbReference type="SAM" id="Phobius"/>
    </source>
</evidence>
<gene>
    <name evidence="2" type="ORF">NDI86_02135</name>
</gene>
<sequence>MFEDVDPPEVSMVRVLLVLAIGLPIAIEVVTFGGLVGHYVGGGQGAATPTATPEVDGAAVGDEILPETTATERVTEATVVAREDSWRFVLTVNVTDAADGYELRLDSVTTRDGRTVDGSGATTGALSPGQSGAVTGTWRLPAGQRPDTLRATVVTTPANGTASARGYTVEIGDVPVSGN</sequence>
<name>A0ABU2FJH6_9EURY</name>
<dbReference type="EMBL" id="JAMQOS010000001">
    <property type="protein sequence ID" value="MDS0280903.1"/>
    <property type="molecule type" value="Genomic_DNA"/>
</dbReference>
<dbReference type="RefSeq" id="WP_310898747.1">
    <property type="nucleotide sequence ID" value="NZ_JAMQOS010000001.1"/>
</dbReference>
<comment type="caution">
    <text evidence="2">The sequence shown here is derived from an EMBL/GenBank/DDBJ whole genome shotgun (WGS) entry which is preliminary data.</text>
</comment>
<protein>
    <recommendedName>
        <fullName evidence="4">Flagellin</fullName>
    </recommendedName>
</protein>
<accession>A0ABU2FJH6</accession>